<dbReference type="Gene3D" id="2.30.29.30">
    <property type="entry name" value="Pleckstrin-homology domain (PH domain)/Phosphotyrosine-binding domain (PTB)"/>
    <property type="match status" value="1"/>
</dbReference>
<feature type="domain" description="SLM1/RGC1-like BAR-like" evidence="4">
    <location>
        <begin position="273"/>
        <end position="463"/>
    </location>
</feature>
<evidence type="ECO:0000259" key="4">
    <source>
        <dbReference type="Pfam" id="PF20400"/>
    </source>
</evidence>
<feature type="compositionally biased region" description="Acidic residues" evidence="2">
    <location>
        <begin position="1"/>
        <end position="12"/>
    </location>
</feature>
<protein>
    <submittedName>
        <fullName evidence="5">Activator of SKN7 protein 10</fullName>
    </submittedName>
</protein>
<dbReference type="Pfam" id="PF20400">
    <property type="entry name" value="BAR_4"/>
    <property type="match status" value="1"/>
</dbReference>
<dbReference type="Pfam" id="PF20399">
    <property type="entry name" value="PH_20"/>
    <property type="match status" value="1"/>
</dbReference>
<feature type="region of interest" description="Disordered" evidence="2">
    <location>
        <begin position="772"/>
        <end position="873"/>
    </location>
</feature>
<feature type="compositionally biased region" description="Polar residues" evidence="2">
    <location>
        <begin position="22"/>
        <end position="56"/>
    </location>
</feature>
<evidence type="ECO:0000313" key="5">
    <source>
        <dbReference type="EMBL" id="KAL3230719.1"/>
    </source>
</evidence>
<feature type="region of interest" description="Disordered" evidence="2">
    <location>
        <begin position="969"/>
        <end position="988"/>
    </location>
</feature>
<name>A0ABR4NR45_9SACH</name>
<feature type="region of interest" description="Disordered" evidence="2">
    <location>
        <begin position="210"/>
        <end position="257"/>
    </location>
</feature>
<feature type="compositionally biased region" description="Polar residues" evidence="2">
    <location>
        <begin position="799"/>
        <end position="816"/>
    </location>
</feature>
<feature type="compositionally biased region" description="Low complexity" evidence="2">
    <location>
        <begin position="833"/>
        <end position="844"/>
    </location>
</feature>
<keyword evidence="6" id="KW-1185">Reference proteome</keyword>
<dbReference type="PANTHER" id="PTHR31941">
    <property type="entry name" value="CYTOSKELETAL SIGNALING PROTEIN SLM1"/>
    <property type="match status" value="1"/>
</dbReference>
<feature type="compositionally biased region" description="Low complexity" evidence="2">
    <location>
        <begin position="902"/>
        <end position="919"/>
    </location>
</feature>
<dbReference type="EMBL" id="JBEVYD010000009">
    <property type="protein sequence ID" value="KAL3230719.1"/>
    <property type="molecule type" value="Genomic_DNA"/>
</dbReference>
<feature type="compositionally biased region" description="Polar residues" evidence="2">
    <location>
        <begin position="772"/>
        <end position="788"/>
    </location>
</feature>
<proteinExistence type="predicted"/>
<dbReference type="InterPro" id="IPR011993">
    <property type="entry name" value="PH-like_dom_sf"/>
</dbReference>
<keyword evidence="1" id="KW-0597">Phosphoprotein</keyword>
<dbReference type="Proteomes" id="UP001623330">
    <property type="component" value="Unassembled WGS sequence"/>
</dbReference>
<feature type="compositionally biased region" description="Polar residues" evidence="2">
    <location>
        <begin position="969"/>
        <end position="979"/>
    </location>
</feature>
<dbReference type="InterPro" id="IPR046869">
    <property type="entry name" value="SLM1/RGC1-like_PH"/>
</dbReference>
<accession>A0ABR4NR45</accession>
<feature type="domain" description="SLM1/RGC1-like PH" evidence="3">
    <location>
        <begin position="487"/>
        <end position="624"/>
    </location>
</feature>
<feature type="compositionally biased region" description="Polar residues" evidence="2">
    <location>
        <begin position="845"/>
        <end position="864"/>
    </location>
</feature>
<dbReference type="SUPFAM" id="SSF50729">
    <property type="entry name" value="PH domain-like"/>
    <property type="match status" value="1"/>
</dbReference>
<sequence length="1064" mass="117883">MAGYYEDEEYDSYPEAIPFPDGSQSGFNSRSVSATQSASGSAGHLTPQSKTPSNMGVNDDAASIKSSDYLMDMIPENITLKDGATITSAKRKEFILPATDDRSPYFVSVPIPVISQSAVADKGEKGLEKSSRSKTVIGDTEGYDGQFVREYPTDMLIDRFYKWKKILKSLIVYLREVAYAQEQFARINNQLRNSVKFPFLTDLSEGSNKIVDPLGQAPKKKEALTMAQKRKQKEQEELGGEPPAETPNPSEEFRPVQATDSTSASSGFLRFGSGSIQDIQVILKKYHVSLANQQFKISKEIVTTVIPKLEDIKKDLSFKIKEIKDLNGDFKTNINYHLKTTGNLLKKYIAACKFVDRANYLDDVKDKLKPKHDPYLLKLQLDLQIKRQIAEENYLQEAFVNLQSSGLQLEKIIYGRIQHVLQRYSTLIDSEARLMIKNLCQELQYGILAKPPAMEWDNFVSHHPLCLLNWQSTDPIPQPRSPANVIYPNMKSPMSKCIRAGYFLIKSESSRSTSSTYHKGYFILTSTYIHQFHSSDFFKPKKAATGQSSIQFQFQPNVYHNYSNNAVNTKKVSEKSGVASGHNGVVVESTPNSRHNEIIPIVSIPLSQCTLVECTDKKFVIEGKAEFSNQLVTKVPKKAVYKSISQNTTSSLQKPLNAAIHNSSKYTQDPSKLLHKANISKLVKGAKSKTKQDSKAVQKTSPEKEVVKPVQKVYATENVKWTFKMISQEPNEDEIKYFKKWVVDIKNLTKLPNPRDRFDFIEERLMKTYSRNASVADQGKSTAPVTSGRSDRPSYIPLGNNNFRSNFASESSSGMNTPAIDDQGNLVTFGQKPSVSSPHYSYHSDQSNKSNQRPLNSLPGSRNLSPLPLASPASVASDSSGGYFAIPVSKMTSHPNSTSNVNDYSNIPSPNPNSGSSTPYVSNSGYFAPVQSTGVVPKVKVNNEDMGGGTNSGNVSPSPYNTLRKNISTGSIPTLSSENSKGDSLYKQNNSSTNLLAAGSTSRVSAVRKHKKNVSFSSLNSLMFSKKGSQYNGQIINGISENSDHEGEIDENTGKIKLTQSIYS</sequence>
<evidence type="ECO:0000256" key="1">
    <source>
        <dbReference type="ARBA" id="ARBA00022553"/>
    </source>
</evidence>
<feature type="region of interest" description="Disordered" evidence="2">
    <location>
        <begin position="895"/>
        <end position="920"/>
    </location>
</feature>
<feature type="region of interest" description="Disordered" evidence="2">
    <location>
        <begin position="1"/>
        <end position="59"/>
    </location>
</feature>
<evidence type="ECO:0000259" key="3">
    <source>
        <dbReference type="Pfam" id="PF20399"/>
    </source>
</evidence>
<evidence type="ECO:0000313" key="6">
    <source>
        <dbReference type="Proteomes" id="UP001623330"/>
    </source>
</evidence>
<evidence type="ECO:0000256" key="2">
    <source>
        <dbReference type="SAM" id="MobiDB-lite"/>
    </source>
</evidence>
<reference evidence="5 6" key="1">
    <citation type="submission" date="2024-05" db="EMBL/GenBank/DDBJ databases">
        <title>Long read based assembly of the Candida bracarensis genome reveals expanded adhesin content.</title>
        <authorList>
            <person name="Marcet-Houben M."/>
            <person name="Ksiezopolska E."/>
            <person name="Gabaldon T."/>
        </authorList>
    </citation>
    <scope>NUCLEOTIDE SEQUENCE [LARGE SCALE GENOMIC DNA]</scope>
    <source>
        <strain evidence="5 6">CBM6</strain>
    </source>
</reference>
<dbReference type="InterPro" id="IPR046868">
    <property type="entry name" value="BAR_4"/>
</dbReference>
<comment type="caution">
    <text evidence="5">The sequence shown here is derived from an EMBL/GenBank/DDBJ whole genome shotgun (WGS) entry which is preliminary data.</text>
</comment>
<dbReference type="PANTHER" id="PTHR31941:SF15">
    <property type="entry name" value="ACTIVATOR OF SKN7 PROTEIN 10-RELATED"/>
    <property type="match status" value="1"/>
</dbReference>
<organism evidence="5 6">
    <name type="scientific">Nakaseomyces bracarensis</name>
    <dbReference type="NCBI Taxonomy" id="273131"/>
    <lineage>
        <taxon>Eukaryota</taxon>
        <taxon>Fungi</taxon>
        <taxon>Dikarya</taxon>
        <taxon>Ascomycota</taxon>
        <taxon>Saccharomycotina</taxon>
        <taxon>Saccharomycetes</taxon>
        <taxon>Saccharomycetales</taxon>
        <taxon>Saccharomycetaceae</taxon>
        <taxon>Nakaseomyces</taxon>
    </lineage>
</organism>
<gene>
    <name evidence="5" type="ORF">RNJ44_01168</name>
</gene>